<evidence type="ECO:0000256" key="1">
    <source>
        <dbReference type="ARBA" id="ARBA00022448"/>
    </source>
</evidence>
<dbReference type="PANTHER" id="PTHR30097:SF4">
    <property type="entry name" value="SLR6042 PROTEIN"/>
    <property type="match status" value="1"/>
</dbReference>
<accession>A0A0A0BBB3</accession>
<dbReference type="Gene3D" id="1.10.287.470">
    <property type="entry name" value="Helix hairpin bin"/>
    <property type="match status" value="1"/>
</dbReference>
<keyword evidence="1" id="KW-0813">Transport</keyword>
<dbReference type="RefSeq" id="WP_036315770.1">
    <property type="nucleotide sequence ID" value="NZ_JRQD01000007.1"/>
</dbReference>
<evidence type="ECO:0000313" key="2">
    <source>
        <dbReference type="EMBL" id="KGM05893.1"/>
    </source>
</evidence>
<protein>
    <submittedName>
        <fullName evidence="2">RND-type multidrug efflux pump, membrane permease</fullName>
    </submittedName>
</protein>
<dbReference type="Proteomes" id="UP000029999">
    <property type="component" value="Unassembled WGS sequence"/>
</dbReference>
<sequence>MVLRRKLRFWLVFVAVVLVVGVVLPAISHFSWSGFMTTVVSDYNEAAERAASYGEEDDDDEEDETNLQPMTVTLDDDAIDYAGVETIPVSKKLFFSELMAYAKVVDTRDLLRWRSRINQLHSTIRVAQVGEQAAKQELERLRKLANNTGSVASKNVNYADASWQEARANLQAARFQLEDAKTELLQGWGNPIASWVLDKPSKEFDRIVSRQDTLILVTLPVGASLSADVSMIRVSREGDRDSARKAYYVSPAYLATQQIQGETYYFRISTGKLRLGMRLDAWIPKNDEPKTGFHIPEQAIVWYAGQPWTYIQQDEATFKRRALADGDIVVGGIFIESGFEAGEELVISGSQMLLAEEFRWQIHDEDDD</sequence>
<dbReference type="EMBL" id="JRQD01000007">
    <property type="protein sequence ID" value="KGM05893.1"/>
    <property type="molecule type" value="Genomic_DNA"/>
</dbReference>
<dbReference type="AlphaFoldDB" id="A0A0A0BBB3"/>
<evidence type="ECO:0000313" key="3">
    <source>
        <dbReference type="Proteomes" id="UP000029999"/>
    </source>
</evidence>
<reference evidence="2 3" key="1">
    <citation type="submission" date="2014-09" db="EMBL/GenBank/DDBJ databases">
        <authorList>
            <person name="Grob C."/>
            <person name="Taubert M."/>
            <person name="Howat A.M."/>
            <person name="Burns O.J."/>
            <person name="Dixon J.L."/>
            <person name="Chen Y."/>
            <person name="Murrell J.C."/>
        </authorList>
    </citation>
    <scope>NUCLEOTIDE SEQUENCE [LARGE SCALE GENOMIC DNA]</scope>
    <source>
        <strain evidence="2">L4</strain>
    </source>
</reference>
<gene>
    <name evidence="2" type="ORF">LP43_2456</name>
</gene>
<dbReference type="PANTHER" id="PTHR30097">
    <property type="entry name" value="CATION EFFLUX SYSTEM PROTEIN CUSB"/>
    <property type="match status" value="1"/>
</dbReference>
<dbReference type="GO" id="GO:0060003">
    <property type="term" value="P:copper ion export"/>
    <property type="evidence" value="ECO:0007669"/>
    <property type="project" value="TreeGrafter"/>
</dbReference>
<dbReference type="GO" id="GO:0015679">
    <property type="term" value="P:plasma membrane copper ion transport"/>
    <property type="evidence" value="ECO:0007669"/>
    <property type="project" value="TreeGrafter"/>
</dbReference>
<dbReference type="InterPro" id="IPR051909">
    <property type="entry name" value="MFP_Cation_Efflux"/>
</dbReference>
<name>A0A0A0BBB3_9GAMM</name>
<organism evidence="2 3">
    <name type="scientific">Methylophaga thiooxydans</name>
    <dbReference type="NCBI Taxonomy" id="392484"/>
    <lineage>
        <taxon>Bacteria</taxon>
        <taxon>Pseudomonadati</taxon>
        <taxon>Pseudomonadota</taxon>
        <taxon>Gammaproteobacteria</taxon>
        <taxon>Thiotrichales</taxon>
        <taxon>Piscirickettsiaceae</taxon>
        <taxon>Methylophaga</taxon>
    </lineage>
</organism>
<dbReference type="Gene3D" id="2.40.420.20">
    <property type="match status" value="1"/>
</dbReference>
<dbReference type="STRING" id="392484.LP43_2456"/>
<dbReference type="GO" id="GO:0030313">
    <property type="term" value="C:cell envelope"/>
    <property type="evidence" value="ECO:0007669"/>
    <property type="project" value="TreeGrafter"/>
</dbReference>
<proteinExistence type="predicted"/>
<comment type="caution">
    <text evidence="2">The sequence shown here is derived from an EMBL/GenBank/DDBJ whole genome shotgun (WGS) entry which is preliminary data.</text>
</comment>